<dbReference type="Proteomes" id="UP000192578">
    <property type="component" value="Unassembled WGS sequence"/>
</dbReference>
<organism evidence="2 3">
    <name type="scientific">Hypsibius exemplaris</name>
    <name type="common">Freshwater tardigrade</name>
    <dbReference type="NCBI Taxonomy" id="2072580"/>
    <lineage>
        <taxon>Eukaryota</taxon>
        <taxon>Metazoa</taxon>
        <taxon>Ecdysozoa</taxon>
        <taxon>Tardigrada</taxon>
        <taxon>Eutardigrada</taxon>
        <taxon>Parachela</taxon>
        <taxon>Hypsibioidea</taxon>
        <taxon>Hypsibiidae</taxon>
        <taxon>Hypsibius</taxon>
    </lineage>
</organism>
<dbReference type="OrthoDB" id="301415at2759"/>
<dbReference type="Pfam" id="PF18139">
    <property type="entry name" value="LSDAT_euk"/>
    <property type="match status" value="1"/>
</dbReference>
<evidence type="ECO:0000313" key="2">
    <source>
        <dbReference type="EMBL" id="OQV20962.1"/>
    </source>
</evidence>
<dbReference type="GO" id="GO:0099604">
    <property type="term" value="F:ligand-gated calcium channel activity"/>
    <property type="evidence" value="ECO:0007669"/>
    <property type="project" value="TreeGrafter"/>
</dbReference>
<proteinExistence type="predicted"/>
<dbReference type="PANTHER" id="PTHR13800">
    <property type="entry name" value="TRANSIENT RECEPTOR POTENTIAL CATION CHANNEL, SUBFAMILY M, MEMBER 6"/>
    <property type="match status" value="1"/>
</dbReference>
<feature type="domain" description="TRPM SLOG" evidence="1">
    <location>
        <begin position="180"/>
        <end position="310"/>
    </location>
</feature>
<dbReference type="InterPro" id="IPR050927">
    <property type="entry name" value="TRPM"/>
</dbReference>
<reference evidence="3" key="1">
    <citation type="submission" date="2017-01" db="EMBL/GenBank/DDBJ databases">
        <title>Comparative genomics of anhydrobiosis in the tardigrade Hypsibius dujardini.</title>
        <authorList>
            <person name="Yoshida Y."/>
            <person name="Koutsovoulos G."/>
            <person name="Laetsch D."/>
            <person name="Stevens L."/>
            <person name="Kumar S."/>
            <person name="Horikawa D."/>
            <person name="Ishino K."/>
            <person name="Komine S."/>
            <person name="Tomita M."/>
            <person name="Blaxter M."/>
            <person name="Arakawa K."/>
        </authorList>
    </citation>
    <scope>NUCLEOTIDE SEQUENCE [LARGE SCALE GENOMIC DNA]</scope>
    <source>
        <strain evidence="3">Z151</strain>
    </source>
</reference>
<protein>
    <recommendedName>
        <fullName evidence="1">TRPM SLOG domain-containing protein</fullName>
    </recommendedName>
</protein>
<dbReference type="PANTHER" id="PTHR13800:SF12">
    <property type="entry name" value="TRANSIENT RECEPTOR POTENTIAL CATION CHANNEL SUBFAMILY M MEMBER-LIKE 2"/>
    <property type="match status" value="1"/>
</dbReference>
<accession>A0A1W0X0Z3</accession>
<evidence type="ECO:0000313" key="3">
    <source>
        <dbReference type="Proteomes" id="UP000192578"/>
    </source>
</evidence>
<dbReference type="AlphaFoldDB" id="A0A1W0X0Z3"/>
<gene>
    <name evidence="2" type="ORF">BV898_05037</name>
</gene>
<evidence type="ECO:0000259" key="1">
    <source>
        <dbReference type="Pfam" id="PF18139"/>
    </source>
</evidence>
<name>A0A1W0X0Z3_HYPEX</name>
<sequence>MVYGGFLNFRPQYSRHGQRDIARTGTRKEFLFCEEEDDSHAIAEELSSRFFTHSPDAILSFVTGNQNFHSWKRDDYQSALQAGIVKLLSTFDLMVIDDGLNYGLTRLVSAAIRVHEEYRNYVGTAGVVKYGEPRNSPVYHLAFVVLSKMSPICRGRFQEFSSHTEGFEFDVDEQFRDLHDSGRQIDIDRLHSHYVLFQGRDYTRRILAEKQLQIELALRDLKTATESVFMPLVVFFIQGGLEELDRIALYIDLRVPVIIMDGCGGMADLVANALRTSLENCDESTIRRNLSASLLSAFPALHEDSEQLAKIR</sequence>
<keyword evidence="3" id="KW-1185">Reference proteome</keyword>
<dbReference type="EMBL" id="MTYJ01000026">
    <property type="protein sequence ID" value="OQV20962.1"/>
    <property type="molecule type" value="Genomic_DNA"/>
</dbReference>
<dbReference type="InterPro" id="IPR041491">
    <property type="entry name" value="TRPM_SLOG"/>
</dbReference>
<dbReference type="GO" id="GO:0005886">
    <property type="term" value="C:plasma membrane"/>
    <property type="evidence" value="ECO:0007669"/>
    <property type="project" value="TreeGrafter"/>
</dbReference>
<comment type="caution">
    <text evidence="2">The sequence shown here is derived from an EMBL/GenBank/DDBJ whole genome shotgun (WGS) entry which is preliminary data.</text>
</comment>